<organism evidence="1 2">
    <name type="scientific">Knipowitschia caucasica</name>
    <name type="common">Caucasian dwarf goby</name>
    <name type="synonym">Pomatoschistus caucasicus</name>
    <dbReference type="NCBI Taxonomy" id="637954"/>
    <lineage>
        <taxon>Eukaryota</taxon>
        <taxon>Metazoa</taxon>
        <taxon>Chordata</taxon>
        <taxon>Craniata</taxon>
        <taxon>Vertebrata</taxon>
        <taxon>Euteleostomi</taxon>
        <taxon>Actinopterygii</taxon>
        <taxon>Neopterygii</taxon>
        <taxon>Teleostei</taxon>
        <taxon>Neoteleostei</taxon>
        <taxon>Acanthomorphata</taxon>
        <taxon>Gobiaria</taxon>
        <taxon>Gobiiformes</taxon>
        <taxon>Gobioidei</taxon>
        <taxon>Gobiidae</taxon>
        <taxon>Gobiinae</taxon>
        <taxon>Knipowitschia</taxon>
    </lineage>
</organism>
<evidence type="ECO:0000313" key="2">
    <source>
        <dbReference type="Proteomes" id="UP001497482"/>
    </source>
</evidence>
<accession>A0AAV2KRM9</accession>
<protein>
    <submittedName>
        <fullName evidence="1">Uncharacterized protein</fullName>
    </submittedName>
</protein>
<dbReference type="Proteomes" id="UP001497482">
    <property type="component" value="Chromosome 2"/>
</dbReference>
<name>A0AAV2KRM9_KNICA</name>
<sequence length="85" mass="9452">MVGDICCDIVPAPYGLKLRYFILNYQTESSPASVSWGSGTAWRRKTLSVQEAQRRWAAQLTGRVEGGDGATWVFHESGPQHCFAF</sequence>
<gene>
    <name evidence="1" type="ORF">KC01_LOCUS21863</name>
</gene>
<dbReference type="AlphaFoldDB" id="A0AAV2KRM9"/>
<dbReference type="EMBL" id="OZ035824">
    <property type="protein sequence ID" value="CAL1592637.1"/>
    <property type="molecule type" value="Genomic_DNA"/>
</dbReference>
<keyword evidence="2" id="KW-1185">Reference proteome</keyword>
<evidence type="ECO:0000313" key="1">
    <source>
        <dbReference type="EMBL" id="CAL1592637.1"/>
    </source>
</evidence>
<proteinExistence type="predicted"/>
<reference evidence="1 2" key="1">
    <citation type="submission" date="2024-04" db="EMBL/GenBank/DDBJ databases">
        <authorList>
            <person name="Waldvogel A.-M."/>
            <person name="Schoenle A."/>
        </authorList>
    </citation>
    <scope>NUCLEOTIDE SEQUENCE [LARGE SCALE GENOMIC DNA]</scope>
</reference>